<feature type="transmembrane region" description="Helical" evidence="1">
    <location>
        <begin position="21"/>
        <end position="41"/>
    </location>
</feature>
<dbReference type="Proteomes" id="UP000015455">
    <property type="component" value="Unassembled WGS sequence"/>
</dbReference>
<evidence type="ECO:0000313" key="3">
    <source>
        <dbReference type="Proteomes" id="UP000015455"/>
    </source>
</evidence>
<gene>
    <name evidence="2" type="ORF">M622_04800</name>
</gene>
<dbReference type="PATRIC" id="fig|1348657.5.peg.2715"/>
<name>S9ZJJ0_9RHOO</name>
<sequence length="138" mass="14775">MNNAGPVFDEAKVRKAFRVSVPSALLLGAVMMIWPSAFWRLLGMDLGAAPYPAILYGSVIFGVGLASIAGARAPRSHVGLLLLLVCYKSVAVIALLTHGVLTLMADQPVPLAVWVIAALWLHQAVSNARLYPWGIKDQ</sequence>
<evidence type="ECO:0000313" key="2">
    <source>
        <dbReference type="EMBL" id="EPZ14776.1"/>
    </source>
</evidence>
<keyword evidence="1" id="KW-0812">Transmembrane</keyword>
<feature type="transmembrane region" description="Helical" evidence="1">
    <location>
        <begin position="111"/>
        <end position="131"/>
    </location>
</feature>
<keyword evidence="3" id="KW-1185">Reference proteome</keyword>
<protein>
    <submittedName>
        <fullName evidence="2">Uncharacterized protein</fullName>
    </submittedName>
</protein>
<dbReference type="AlphaFoldDB" id="S9ZJJ0"/>
<feature type="transmembrane region" description="Helical" evidence="1">
    <location>
        <begin position="53"/>
        <end position="71"/>
    </location>
</feature>
<organism evidence="2 3">
    <name type="scientific">Thauera terpenica 58Eu</name>
    <dbReference type="NCBI Taxonomy" id="1348657"/>
    <lineage>
        <taxon>Bacteria</taxon>
        <taxon>Pseudomonadati</taxon>
        <taxon>Pseudomonadota</taxon>
        <taxon>Betaproteobacteria</taxon>
        <taxon>Rhodocyclales</taxon>
        <taxon>Zoogloeaceae</taxon>
        <taxon>Thauera</taxon>
    </lineage>
</organism>
<accession>S9ZJJ0</accession>
<keyword evidence="1" id="KW-1133">Transmembrane helix</keyword>
<dbReference type="OrthoDB" id="9919667at2"/>
<proteinExistence type="predicted"/>
<evidence type="ECO:0000256" key="1">
    <source>
        <dbReference type="SAM" id="Phobius"/>
    </source>
</evidence>
<dbReference type="RefSeq" id="WP_021250118.1">
    <property type="nucleotide sequence ID" value="NZ_ATJV01000070.1"/>
</dbReference>
<comment type="caution">
    <text evidence="2">The sequence shown here is derived from an EMBL/GenBank/DDBJ whole genome shotgun (WGS) entry which is preliminary data.</text>
</comment>
<keyword evidence="1" id="KW-0472">Membrane</keyword>
<dbReference type="EMBL" id="ATJV01000070">
    <property type="protein sequence ID" value="EPZ14776.1"/>
    <property type="molecule type" value="Genomic_DNA"/>
</dbReference>
<reference evidence="2 3" key="1">
    <citation type="submission" date="2013-06" db="EMBL/GenBank/DDBJ databases">
        <title>Draft genome sequence of Thauera terpenica.</title>
        <authorList>
            <person name="Liu B."/>
            <person name="Frostegard A.H."/>
            <person name="Shapleigh J.P."/>
        </authorList>
    </citation>
    <scope>NUCLEOTIDE SEQUENCE [LARGE SCALE GENOMIC DNA]</scope>
    <source>
        <strain evidence="2 3">58Eu</strain>
    </source>
</reference>
<dbReference type="STRING" id="1348657.M622_04800"/>
<feature type="transmembrane region" description="Helical" evidence="1">
    <location>
        <begin position="78"/>
        <end position="105"/>
    </location>
</feature>